<dbReference type="RefSeq" id="WP_029633150.1">
    <property type="nucleotide sequence ID" value="NZ_JACJTA010000014.1"/>
</dbReference>
<name>A0ABR8GMM4_9CYAN</name>
<sequence>MSIINAWNQLTTDIQFCSCKTEYLQAIKMWVFSLKDFTVITSKQGNVQALIGKSCELAIREQEDVLSNLPFLVSHKIEIFTPFIVVEEEVKKLVPEEAFWNMSGEDYPWNVTVNLNMRMCHEIILQCFGEQGLLRYYQRKGQLDKNGTPTEAVQKLKATTNPASIWRLICQILPGHDDLQIHLLVQISSENIGNGVFKQIYLSQEAKAIGVQPKLAYHYTLKFEDVINFNIVNSSSEAYIAKIGMPRSLVNYTKPITEEIVLYNSPDEVPLNNKNAENKIRVLFKEYVKEQDYQTKEEYQTAKITFLSTIKEGTKLYKWLKANSEEKALKFLENINPRTETLRNYSVGLNKAKAAINSKIEIFEEDEEEFTII</sequence>
<dbReference type="Proteomes" id="UP000660380">
    <property type="component" value="Unassembled WGS sequence"/>
</dbReference>
<organism evidence="1 2">
    <name type="scientific">Scytonema hofmannii FACHB-248</name>
    <dbReference type="NCBI Taxonomy" id="1842502"/>
    <lineage>
        <taxon>Bacteria</taxon>
        <taxon>Bacillati</taxon>
        <taxon>Cyanobacteriota</taxon>
        <taxon>Cyanophyceae</taxon>
        <taxon>Nostocales</taxon>
        <taxon>Scytonemataceae</taxon>
        <taxon>Scytonema</taxon>
    </lineage>
</organism>
<reference evidence="1 2" key="1">
    <citation type="journal article" date="2020" name="ISME J.">
        <title>Comparative genomics reveals insights into cyanobacterial evolution and habitat adaptation.</title>
        <authorList>
            <person name="Chen M.Y."/>
            <person name="Teng W.K."/>
            <person name="Zhao L."/>
            <person name="Hu C.X."/>
            <person name="Zhou Y.K."/>
            <person name="Han B.P."/>
            <person name="Song L.R."/>
            <person name="Shu W.S."/>
        </authorList>
    </citation>
    <scope>NUCLEOTIDE SEQUENCE [LARGE SCALE GENOMIC DNA]</scope>
    <source>
        <strain evidence="1 2">FACHB-248</strain>
    </source>
</reference>
<comment type="caution">
    <text evidence="1">The sequence shown here is derived from an EMBL/GenBank/DDBJ whole genome shotgun (WGS) entry which is preliminary data.</text>
</comment>
<evidence type="ECO:0000313" key="2">
    <source>
        <dbReference type="Proteomes" id="UP000660380"/>
    </source>
</evidence>
<accession>A0ABR8GMM4</accession>
<gene>
    <name evidence="1" type="ORF">H6G81_09030</name>
</gene>
<protein>
    <submittedName>
        <fullName evidence="1">Uncharacterized protein</fullName>
    </submittedName>
</protein>
<dbReference type="EMBL" id="JACJTA010000014">
    <property type="protein sequence ID" value="MBD2604667.1"/>
    <property type="molecule type" value="Genomic_DNA"/>
</dbReference>
<evidence type="ECO:0000313" key="1">
    <source>
        <dbReference type="EMBL" id="MBD2604667.1"/>
    </source>
</evidence>
<keyword evidence="2" id="KW-1185">Reference proteome</keyword>
<proteinExistence type="predicted"/>